<comment type="caution">
    <text evidence="2">The sequence shown here is derived from an EMBL/GenBank/DDBJ whole genome shotgun (WGS) entry which is preliminary data.</text>
</comment>
<protein>
    <recommendedName>
        <fullName evidence="4">VWFA domain-containing protein</fullName>
    </recommendedName>
</protein>
<accession>A0A1C0TJC9</accession>
<evidence type="ECO:0000313" key="2">
    <source>
        <dbReference type="EMBL" id="OCQ18317.1"/>
    </source>
</evidence>
<reference evidence="3" key="1">
    <citation type="submission" date="2016-07" db="EMBL/GenBank/DDBJ databases">
        <authorList>
            <person name="Florea S."/>
            <person name="Webb J.S."/>
            <person name="Jaromczyk J."/>
            <person name="Schardl C.L."/>
        </authorList>
    </citation>
    <scope>NUCLEOTIDE SEQUENCE [LARGE SCALE GENOMIC DNA]</scope>
    <source>
        <strain evidence="3">IPB1</strain>
    </source>
</reference>
<dbReference type="InterPro" id="IPR036465">
    <property type="entry name" value="vWFA_dom_sf"/>
</dbReference>
<proteinExistence type="predicted"/>
<feature type="chain" id="PRO_5008645959" description="VWFA domain-containing protein" evidence="1">
    <location>
        <begin position="23"/>
        <end position="252"/>
    </location>
</feature>
<feature type="signal peptide" evidence="1">
    <location>
        <begin position="1"/>
        <end position="22"/>
    </location>
</feature>
<organism evidence="2 3">
    <name type="scientific">Pseudoalteromonas luteoviolacea</name>
    <dbReference type="NCBI Taxonomy" id="43657"/>
    <lineage>
        <taxon>Bacteria</taxon>
        <taxon>Pseudomonadati</taxon>
        <taxon>Pseudomonadota</taxon>
        <taxon>Gammaproteobacteria</taxon>
        <taxon>Alteromonadales</taxon>
        <taxon>Pseudoalteromonadaceae</taxon>
        <taxon>Pseudoalteromonas</taxon>
    </lineage>
</organism>
<dbReference type="Gene3D" id="3.40.50.410">
    <property type="entry name" value="von Willebrand factor, type A domain"/>
    <property type="match status" value="1"/>
</dbReference>
<evidence type="ECO:0008006" key="4">
    <source>
        <dbReference type="Google" id="ProtNLM"/>
    </source>
</evidence>
<name>A0A1C0TJC9_9GAMM</name>
<keyword evidence="1" id="KW-0732">Signal</keyword>
<evidence type="ECO:0000313" key="3">
    <source>
        <dbReference type="Proteomes" id="UP000093366"/>
    </source>
</evidence>
<dbReference type="SUPFAM" id="SSF53300">
    <property type="entry name" value="vWA-like"/>
    <property type="match status" value="1"/>
</dbReference>
<dbReference type="EMBL" id="MAUJ01000017">
    <property type="protein sequence ID" value="OCQ18317.1"/>
    <property type="molecule type" value="Genomic_DNA"/>
</dbReference>
<dbReference type="Proteomes" id="UP000093366">
    <property type="component" value="Unassembled WGS sequence"/>
</dbReference>
<evidence type="ECO:0000256" key="1">
    <source>
        <dbReference type="SAM" id="SignalP"/>
    </source>
</evidence>
<sequence>MMKVLSGLLFGTLVTASFSALSAPESYGILFLDRSGSMMIKRPDNQSRCAFSKQQAISKMSKFFLDSSINGQKLNIKTFASGGQIQSITNGFVDFSSAFMALSQLDGEGCTGMTALAEAMCDGADELRLNYSVEASQGAILRVYGSTDGDENHSPVSNCGGSGWQAEVANKYLYEQPPVQFNATIYTGTVQSIANLSNKMDAAIAKDLPAYALSPKHYAQSLPTFDFLKKLAAQTGGTVEEISDNDGNPGEW</sequence>
<gene>
    <name evidence="2" type="ORF">A7985_24215</name>
</gene>
<dbReference type="AlphaFoldDB" id="A0A1C0TJC9"/>